<sequence length="461" mass="50686">MGKPRSPLPSSSLHFVFSPVLDIYRLPILIILLGFRNLVYGIDDFDSLIELPRYISSESFWNSSSDSSIVLQVHDFGAEGNGIVDDTEAFGEVWKIACSSPIPAKIVVPGRKTFLLRPIDFAGPCKSNLTLRIDGTIVAPKDPEIWKGLDPNKWLYFHQVKYLTVEGRGTVDGNGHKWWARSCKINQTNPCRRAPKAITFHKCRNLKVRYLTVINSQQMHMAFTSSRQIAISHLSILAPPHSPNTDGIHISASTNVEIKSSVISTGDDCISIVSNSSKIRVKDITCGPGHGISIGSLGKNSSWDQVHDVEVNGAFLSNTENGVRIKTWQGGSGYVRKITFEDVIMENVSNPIIIDQYYCDSFDPCPNQTLAVNISGISYIGIKGTSATEEAISFACSDNSPCKGLHLDDIQLVSYTGDFTTSFCWEAYGSSSGYVYPSPCFSSNDDHIILQKTQSSSIQSI</sequence>
<protein>
    <recommendedName>
        <fullName evidence="3">endo-polygalacturonase</fullName>
        <ecNumber evidence="3">3.2.1.15</ecNumber>
    </recommendedName>
</protein>
<keyword evidence="5" id="KW-0964">Secreted</keyword>
<dbReference type="FunFam" id="2.160.20.10:FF:000032">
    <property type="entry name" value="Pectin lyase-like superfamily protein"/>
    <property type="match status" value="1"/>
</dbReference>
<keyword evidence="15" id="KW-1185">Reference proteome</keyword>
<organism evidence="14 15">
    <name type="scientific">Oldenlandia corymbosa var. corymbosa</name>
    <dbReference type="NCBI Taxonomy" id="529605"/>
    <lineage>
        <taxon>Eukaryota</taxon>
        <taxon>Viridiplantae</taxon>
        <taxon>Streptophyta</taxon>
        <taxon>Embryophyta</taxon>
        <taxon>Tracheophyta</taxon>
        <taxon>Spermatophyta</taxon>
        <taxon>Magnoliopsida</taxon>
        <taxon>eudicotyledons</taxon>
        <taxon>Gunneridae</taxon>
        <taxon>Pentapetalae</taxon>
        <taxon>asterids</taxon>
        <taxon>lamiids</taxon>
        <taxon>Gentianales</taxon>
        <taxon>Rubiaceae</taxon>
        <taxon>Rubioideae</taxon>
        <taxon>Spermacoceae</taxon>
        <taxon>Hedyotis-Oldenlandia complex</taxon>
        <taxon>Oldenlandia</taxon>
    </lineage>
</organism>
<evidence type="ECO:0000256" key="9">
    <source>
        <dbReference type="ARBA" id="ARBA00023295"/>
    </source>
</evidence>
<name>A0AAV1E1F9_OLDCO</name>
<evidence type="ECO:0000256" key="12">
    <source>
        <dbReference type="PROSITE-ProRule" id="PRU10052"/>
    </source>
</evidence>
<comment type="similarity">
    <text evidence="2 13">Belongs to the glycosyl hydrolase 28 family.</text>
</comment>
<accession>A0AAV1E1F9</accession>
<keyword evidence="9 13" id="KW-0326">Glycosidase</keyword>
<comment type="catalytic activity">
    <reaction evidence="11">
        <text>(1,4-alpha-D-galacturonosyl)n+m + H2O = (1,4-alpha-D-galacturonosyl)n + (1,4-alpha-D-galacturonosyl)m.</text>
        <dbReference type="EC" id="3.2.1.15"/>
    </reaction>
</comment>
<dbReference type="Gene3D" id="2.160.20.10">
    <property type="entry name" value="Single-stranded right-handed beta-helix, Pectin lyase-like"/>
    <property type="match status" value="1"/>
</dbReference>
<dbReference type="GO" id="GO:0071555">
    <property type="term" value="P:cell wall organization"/>
    <property type="evidence" value="ECO:0007669"/>
    <property type="project" value="UniProtKB-KW"/>
</dbReference>
<evidence type="ECO:0000256" key="11">
    <source>
        <dbReference type="ARBA" id="ARBA00034074"/>
    </source>
</evidence>
<gene>
    <name evidence="14" type="ORF">OLC1_LOCUS20887</name>
</gene>
<dbReference type="GO" id="GO:0004650">
    <property type="term" value="F:polygalacturonase activity"/>
    <property type="evidence" value="ECO:0007669"/>
    <property type="project" value="UniProtKB-EC"/>
</dbReference>
<dbReference type="PROSITE" id="PS00502">
    <property type="entry name" value="POLYGALACTURONASE"/>
    <property type="match status" value="1"/>
</dbReference>
<dbReference type="InterPro" id="IPR012334">
    <property type="entry name" value="Pectin_lyas_fold"/>
</dbReference>
<dbReference type="EC" id="3.2.1.15" evidence="3"/>
<keyword evidence="6" id="KW-0732">Signal</keyword>
<evidence type="ECO:0000256" key="8">
    <source>
        <dbReference type="ARBA" id="ARBA00022801"/>
    </source>
</evidence>
<feature type="active site" evidence="12">
    <location>
        <position position="290"/>
    </location>
</feature>
<evidence type="ECO:0000313" key="15">
    <source>
        <dbReference type="Proteomes" id="UP001161247"/>
    </source>
</evidence>
<evidence type="ECO:0000256" key="5">
    <source>
        <dbReference type="ARBA" id="ARBA00022525"/>
    </source>
</evidence>
<dbReference type="EMBL" id="OX459124">
    <property type="protein sequence ID" value="CAI9114015.1"/>
    <property type="molecule type" value="Genomic_DNA"/>
</dbReference>
<keyword evidence="8 13" id="KW-0378">Hydrolase</keyword>
<dbReference type="Pfam" id="PF00295">
    <property type="entry name" value="Glyco_hydro_28"/>
    <property type="match status" value="1"/>
</dbReference>
<dbReference type="GO" id="GO:0005975">
    <property type="term" value="P:carbohydrate metabolic process"/>
    <property type="evidence" value="ECO:0007669"/>
    <property type="project" value="InterPro"/>
</dbReference>
<evidence type="ECO:0000256" key="13">
    <source>
        <dbReference type="RuleBase" id="RU361169"/>
    </source>
</evidence>
<keyword evidence="10" id="KW-0961">Cell wall biogenesis/degradation</keyword>
<keyword evidence="4" id="KW-0134">Cell wall</keyword>
<comment type="subcellular location">
    <subcellularLocation>
        <location evidence="1">Secreted</location>
        <location evidence="1">Cell wall</location>
    </subcellularLocation>
</comment>
<dbReference type="PANTHER" id="PTHR31375">
    <property type="match status" value="1"/>
</dbReference>
<dbReference type="SUPFAM" id="SSF51126">
    <property type="entry name" value="Pectin lyase-like"/>
    <property type="match status" value="1"/>
</dbReference>
<evidence type="ECO:0000256" key="1">
    <source>
        <dbReference type="ARBA" id="ARBA00004191"/>
    </source>
</evidence>
<dbReference type="InterPro" id="IPR000743">
    <property type="entry name" value="Glyco_hydro_28"/>
</dbReference>
<evidence type="ECO:0000256" key="7">
    <source>
        <dbReference type="ARBA" id="ARBA00022737"/>
    </source>
</evidence>
<dbReference type="InterPro" id="IPR011050">
    <property type="entry name" value="Pectin_lyase_fold/virulence"/>
</dbReference>
<evidence type="ECO:0000256" key="3">
    <source>
        <dbReference type="ARBA" id="ARBA00012736"/>
    </source>
</evidence>
<evidence type="ECO:0000256" key="6">
    <source>
        <dbReference type="ARBA" id="ARBA00022729"/>
    </source>
</evidence>
<keyword evidence="7" id="KW-0677">Repeat</keyword>
<proteinExistence type="inferred from homology"/>
<evidence type="ECO:0000256" key="4">
    <source>
        <dbReference type="ARBA" id="ARBA00022512"/>
    </source>
</evidence>
<evidence type="ECO:0000256" key="2">
    <source>
        <dbReference type="ARBA" id="ARBA00008834"/>
    </source>
</evidence>
<dbReference type="AlphaFoldDB" id="A0AAV1E1F9"/>
<dbReference type="Proteomes" id="UP001161247">
    <property type="component" value="Chromosome 7"/>
</dbReference>
<evidence type="ECO:0000313" key="14">
    <source>
        <dbReference type="EMBL" id="CAI9114015.1"/>
    </source>
</evidence>
<evidence type="ECO:0000256" key="10">
    <source>
        <dbReference type="ARBA" id="ARBA00023316"/>
    </source>
</evidence>
<reference evidence="14" key="1">
    <citation type="submission" date="2023-03" db="EMBL/GenBank/DDBJ databases">
        <authorList>
            <person name="Julca I."/>
        </authorList>
    </citation>
    <scope>NUCLEOTIDE SEQUENCE</scope>
</reference>